<sequence>MEDTVKTRAKRAQNKLKKLLKTNNFSDESIKMMLPIIQNVSWMQIKLEDIREQACEQNIIIEYNNGGGQSGYRENPLFKSYENLWKSYILGMNKILECLPEEVANEQKEELKHKNMLDIIKERRQSQA</sequence>
<reference evidence="1 2" key="1">
    <citation type="submission" date="2022-03" db="EMBL/GenBank/DDBJ databases">
        <title>Novel taxa within the pig intestine.</title>
        <authorList>
            <person name="Wylensek D."/>
            <person name="Bishof K."/>
            <person name="Afrizal A."/>
            <person name="Clavel T."/>
        </authorList>
    </citation>
    <scope>NUCLEOTIDE SEQUENCE [LARGE SCALE GENOMIC DNA]</scope>
    <source>
        <strain evidence="1 2">Cla-KB-P134</strain>
    </source>
</reference>
<evidence type="ECO:0000313" key="2">
    <source>
        <dbReference type="Proteomes" id="UP001285244"/>
    </source>
</evidence>
<dbReference type="RefSeq" id="WP_320325283.1">
    <property type="nucleotide sequence ID" value="NZ_JALBUS010000004.1"/>
</dbReference>
<dbReference type="EMBL" id="JALBUS010000004">
    <property type="protein sequence ID" value="MDX8416970.1"/>
    <property type="molecule type" value="Genomic_DNA"/>
</dbReference>
<comment type="caution">
    <text evidence="1">The sequence shown here is derived from an EMBL/GenBank/DDBJ whole genome shotgun (WGS) entry which is preliminary data.</text>
</comment>
<proteinExistence type="predicted"/>
<organism evidence="1 2">
    <name type="scientific">Absicoccus intestinalis</name>
    <dbReference type="NCBI Taxonomy" id="2926319"/>
    <lineage>
        <taxon>Bacteria</taxon>
        <taxon>Bacillati</taxon>
        <taxon>Bacillota</taxon>
        <taxon>Erysipelotrichia</taxon>
        <taxon>Erysipelotrichales</taxon>
        <taxon>Erysipelotrichaceae</taxon>
        <taxon>Absicoccus</taxon>
    </lineage>
</organism>
<gene>
    <name evidence="1" type="ORF">MOZ64_03820</name>
</gene>
<dbReference type="Proteomes" id="UP001285244">
    <property type="component" value="Unassembled WGS sequence"/>
</dbReference>
<keyword evidence="2" id="KW-1185">Reference proteome</keyword>
<accession>A0ABU4WK80</accession>
<protein>
    <submittedName>
        <fullName evidence="1">Uncharacterized protein</fullName>
    </submittedName>
</protein>
<name>A0ABU4WK80_9FIRM</name>
<evidence type="ECO:0000313" key="1">
    <source>
        <dbReference type="EMBL" id="MDX8416970.1"/>
    </source>
</evidence>